<dbReference type="InterPro" id="IPR012935">
    <property type="entry name" value="NuBaID_N"/>
</dbReference>
<proteinExistence type="predicted"/>
<keyword evidence="5" id="KW-1185">Reference proteome</keyword>
<dbReference type="PANTHER" id="PTHR15835">
    <property type="entry name" value="NUCLEAR-INTERACTING PARTNER OF ALK"/>
    <property type="match status" value="1"/>
</dbReference>
<dbReference type="AlphaFoldDB" id="A0A6A2ZHC4"/>
<dbReference type="Proteomes" id="UP000436088">
    <property type="component" value="Unassembled WGS sequence"/>
</dbReference>
<feature type="domain" description="C3HC-type" evidence="3">
    <location>
        <begin position="225"/>
        <end position="352"/>
    </location>
</feature>
<sequence length="591" mass="66801">MLSSGRLCFCVLHFVFFDGTPNGGGAMNSAVLVLMCPWLLEDSAAEAGFDFLLFFCNLGVCFLWKFNIVERKYWSRKRWYGGYAVQGVESEEEVENVGRSGLYYPRVSMIDNESHGGVISGRRLGCVFEVETTLAFGDALVWILQFHERRCLRDGCQSFQQSAFVVSRLSSPVSSRYPSPSPPGTGMGIHEQLLGAKKCSNPTYSLAAEENQHGLAASESPLCRPWDRGDLLRRLSTFKSMTWFAKPKVVNFVNCAMRGWVNVDMEILACESCGTHLLFSTPPSWTQQQGMLLENVASVFSLKLNSGHKLTCPWIDNVCDERLTEFPPTVPADLVDKFRARSNSLFQLMTLPVISSSAIEFMRNPQLEEFLRQPLMVDCLKRNAEFSQIECIKDGYVVDYANLYYHAQKLISLCGWEPCPLTYVVNFKDGQNQFVKYAETLSSPQEVDYGLNLCLNFHVADENENLETNKDSGNSFRLQYDHKYVVCVRDDNFRNVTPLEGTNVAATLLNSQYYWKHSLIKFSSNKEWKPKVINSNFGKGSRTAGAFDVPTSSVEANAHSQPVSRVLDFEEATSKLQKKLEELHLPQRRHV</sequence>
<keyword evidence="2" id="KW-0539">Nucleus</keyword>
<dbReference type="PANTHER" id="PTHR15835:SF6">
    <property type="entry name" value="ZINC FINGER C3HC-TYPE PROTEIN 1"/>
    <property type="match status" value="1"/>
</dbReference>
<dbReference type="GO" id="GO:0008270">
    <property type="term" value="F:zinc ion binding"/>
    <property type="evidence" value="ECO:0007669"/>
    <property type="project" value="InterPro"/>
</dbReference>
<evidence type="ECO:0000259" key="3">
    <source>
        <dbReference type="Pfam" id="PF07967"/>
    </source>
</evidence>
<reference evidence="4" key="1">
    <citation type="submission" date="2019-09" db="EMBL/GenBank/DDBJ databases">
        <title>Draft genome information of white flower Hibiscus syriacus.</title>
        <authorList>
            <person name="Kim Y.-M."/>
        </authorList>
    </citation>
    <scope>NUCLEOTIDE SEQUENCE [LARGE SCALE GENOMIC DNA]</scope>
    <source>
        <strain evidence="4">YM2019G1</strain>
    </source>
</reference>
<accession>A0A6A2ZHC4</accession>
<organism evidence="4 5">
    <name type="scientific">Hibiscus syriacus</name>
    <name type="common">Rose of Sharon</name>
    <dbReference type="NCBI Taxonomy" id="106335"/>
    <lineage>
        <taxon>Eukaryota</taxon>
        <taxon>Viridiplantae</taxon>
        <taxon>Streptophyta</taxon>
        <taxon>Embryophyta</taxon>
        <taxon>Tracheophyta</taxon>
        <taxon>Spermatophyta</taxon>
        <taxon>Magnoliopsida</taxon>
        <taxon>eudicotyledons</taxon>
        <taxon>Gunneridae</taxon>
        <taxon>Pentapetalae</taxon>
        <taxon>rosids</taxon>
        <taxon>malvids</taxon>
        <taxon>Malvales</taxon>
        <taxon>Malvaceae</taxon>
        <taxon>Malvoideae</taxon>
        <taxon>Hibiscus</taxon>
    </lineage>
</organism>
<evidence type="ECO:0000256" key="1">
    <source>
        <dbReference type="ARBA" id="ARBA00004123"/>
    </source>
</evidence>
<dbReference type="GO" id="GO:0005634">
    <property type="term" value="C:nucleus"/>
    <property type="evidence" value="ECO:0007669"/>
    <property type="project" value="UniProtKB-SubCell"/>
</dbReference>
<comment type="subcellular location">
    <subcellularLocation>
        <location evidence="1">Nucleus</location>
    </subcellularLocation>
</comment>
<dbReference type="Pfam" id="PF07967">
    <property type="entry name" value="zf-C3HC"/>
    <property type="match status" value="1"/>
</dbReference>
<evidence type="ECO:0000313" key="5">
    <source>
        <dbReference type="Proteomes" id="UP000436088"/>
    </source>
</evidence>
<protein>
    <submittedName>
        <fullName evidence="4">C3HC zinc finger-like, putative isoform 2</fullName>
    </submittedName>
</protein>
<evidence type="ECO:0000256" key="2">
    <source>
        <dbReference type="ARBA" id="ARBA00023242"/>
    </source>
</evidence>
<name>A0A6A2ZHC4_HIBSY</name>
<comment type="caution">
    <text evidence="4">The sequence shown here is derived from an EMBL/GenBank/DDBJ whole genome shotgun (WGS) entry which is preliminary data.</text>
</comment>
<evidence type="ECO:0000313" key="4">
    <source>
        <dbReference type="EMBL" id="KAE8690365.1"/>
    </source>
</evidence>
<dbReference type="EMBL" id="VEPZ02001152">
    <property type="protein sequence ID" value="KAE8690365.1"/>
    <property type="molecule type" value="Genomic_DNA"/>
</dbReference>
<gene>
    <name evidence="4" type="ORF">F3Y22_tig00110895pilonHSYRG00167</name>
</gene>